<proteinExistence type="predicted"/>
<evidence type="ECO:0000313" key="3">
    <source>
        <dbReference type="EnsemblPlants" id="Pp3c21_8779V3.1"/>
    </source>
</evidence>
<feature type="signal peptide" evidence="1">
    <location>
        <begin position="1"/>
        <end position="26"/>
    </location>
</feature>
<reference evidence="3" key="3">
    <citation type="submission" date="2020-12" db="UniProtKB">
        <authorList>
            <consortium name="EnsemblPlants"/>
        </authorList>
    </citation>
    <scope>IDENTIFICATION</scope>
</reference>
<evidence type="ECO:0000256" key="1">
    <source>
        <dbReference type="SAM" id="SignalP"/>
    </source>
</evidence>
<sequence length="41" mass="4360">MAAWNARQVLFCFAVALVCNSEAGRGHPPVLAALSYLLDIA</sequence>
<dbReference type="Gramene" id="Pp3c21_8779V3.1">
    <property type="protein sequence ID" value="Pp3c21_8779V3.1"/>
    <property type="gene ID" value="Pp3c21_8779"/>
</dbReference>
<gene>
    <name evidence="2" type="ORF">PHYPA_025905</name>
</gene>
<dbReference type="Proteomes" id="UP000006727">
    <property type="component" value="Chromosome 21"/>
</dbReference>
<organism evidence="2">
    <name type="scientific">Physcomitrium patens</name>
    <name type="common">Spreading-leaved earth moss</name>
    <name type="synonym">Physcomitrella patens</name>
    <dbReference type="NCBI Taxonomy" id="3218"/>
    <lineage>
        <taxon>Eukaryota</taxon>
        <taxon>Viridiplantae</taxon>
        <taxon>Streptophyta</taxon>
        <taxon>Embryophyta</taxon>
        <taxon>Bryophyta</taxon>
        <taxon>Bryophytina</taxon>
        <taxon>Bryopsida</taxon>
        <taxon>Funariidae</taxon>
        <taxon>Funariales</taxon>
        <taxon>Funariaceae</taxon>
        <taxon>Physcomitrium</taxon>
    </lineage>
</organism>
<reference evidence="2 4" key="2">
    <citation type="journal article" date="2018" name="Plant J.">
        <title>The Physcomitrella patens chromosome-scale assembly reveals moss genome structure and evolution.</title>
        <authorList>
            <person name="Lang D."/>
            <person name="Ullrich K.K."/>
            <person name="Murat F."/>
            <person name="Fuchs J."/>
            <person name="Jenkins J."/>
            <person name="Haas F.B."/>
            <person name="Piednoel M."/>
            <person name="Gundlach H."/>
            <person name="Van Bel M."/>
            <person name="Meyberg R."/>
            <person name="Vives C."/>
            <person name="Morata J."/>
            <person name="Symeonidi A."/>
            <person name="Hiss M."/>
            <person name="Muchero W."/>
            <person name="Kamisugi Y."/>
            <person name="Saleh O."/>
            <person name="Blanc G."/>
            <person name="Decker E.L."/>
            <person name="van Gessel N."/>
            <person name="Grimwood J."/>
            <person name="Hayes R.D."/>
            <person name="Graham S.W."/>
            <person name="Gunter L.E."/>
            <person name="McDaniel S.F."/>
            <person name="Hoernstein S.N.W."/>
            <person name="Larsson A."/>
            <person name="Li F.W."/>
            <person name="Perroud P.F."/>
            <person name="Phillips J."/>
            <person name="Ranjan P."/>
            <person name="Rokshar D.S."/>
            <person name="Rothfels C.J."/>
            <person name="Schneider L."/>
            <person name="Shu S."/>
            <person name="Stevenson D.W."/>
            <person name="Thummler F."/>
            <person name="Tillich M."/>
            <person name="Villarreal Aguilar J.C."/>
            <person name="Widiez T."/>
            <person name="Wong G.K."/>
            <person name="Wymore A."/>
            <person name="Zhang Y."/>
            <person name="Zimmer A.D."/>
            <person name="Quatrano R.S."/>
            <person name="Mayer K.F.X."/>
            <person name="Goodstein D."/>
            <person name="Casacuberta J.M."/>
            <person name="Vandepoele K."/>
            <person name="Reski R."/>
            <person name="Cuming A.C."/>
            <person name="Tuskan G.A."/>
            <person name="Maumus F."/>
            <person name="Salse J."/>
            <person name="Schmutz J."/>
            <person name="Rensing S.A."/>
        </authorList>
    </citation>
    <scope>NUCLEOTIDE SEQUENCE [LARGE SCALE GENOMIC DNA]</scope>
    <source>
        <strain evidence="3 4">cv. Gransden 2004</strain>
    </source>
</reference>
<keyword evidence="4" id="KW-1185">Reference proteome</keyword>
<dbReference type="InParanoid" id="A0A2K1IR79"/>
<keyword evidence="1" id="KW-0732">Signal</keyword>
<name>A0A2K1IR79_PHYPA</name>
<feature type="chain" id="PRO_5036042769" evidence="1">
    <location>
        <begin position="27"/>
        <end position="41"/>
    </location>
</feature>
<evidence type="ECO:0000313" key="4">
    <source>
        <dbReference type="Proteomes" id="UP000006727"/>
    </source>
</evidence>
<dbReference type="AlphaFoldDB" id="A0A2K1IR79"/>
<protein>
    <submittedName>
        <fullName evidence="2 3">Uncharacterized protein</fullName>
    </submittedName>
</protein>
<evidence type="ECO:0000313" key="2">
    <source>
        <dbReference type="EMBL" id="PNR31782.1"/>
    </source>
</evidence>
<dbReference type="EnsemblPlants" id="Pp3c21_8779V3.1">
    <property type="protein sequence ID" value="Pp3c21_8779V3.1"/>
    <property type="gene ID" value="Pp3c21_8779"/>
</dbReference>
<dbReference type="EMBL" id="ABEU02000021">
    <property type="protein sequence ID" value="PNR31782.1"/>
    <property type="molecule type" value="Genomic_DNA"/>
</dbReference>
<reference evidence="2 4" key="1">
    <citation type="journal article" date="2008" name="Science">
        <title>The Physcomitrella genome reveals evolutionary insights into the conquest of land by plants.</title>
        <authorList>
            <person name="Rensing S."/>
            <person name="Lang D."/>
            <person name="Zimmer A."/>
            <person name="Terry A."/>
            <person name="Salamov A."/>
            <person name="Shapiro H."/>
            <person name="Nishiyama T."/>
            <person name="Perroud P.-F."/>
            <person name="Lindquist E."/>
            <person name="Kamisugi Y."/>
            <person name="Tanahashi T."/>
            <person name="Sakakibara K."/>
            <person name="Fujita T."/>
            <person name="Oishi K."/>
            <person name="Shin-I T."/>
            <person name="Kuroki Y."/>
            <person name="Toyoda A."/>
            <person name="Suzuki Y."/>
            <person name="Hashimoto A."/>
            <person name="Yamaguchi K."/>
            <person name="Sugano A."/>
            <person name="Kohara Y."/>
            <person name="Fujiyama A."/>
            <person name="Anterola A."/>
            <person name="Aoki S."/>
            <person name="Ashton N."/>
            <person name="Barbazuk W.B."/>
            <person name="Barker E."/>
            <person name="Bennetzen J."/>
            <person name="Bezanilla M."/>
            <person name="Blankenship R."/>
            <person name="Cho S.H."/>
            <person name="Dutcher S."/>
            <person name="Estelle M."/>
            <person name="Fawcett J.A."/>
            <person name="Gundlach H."/>
            <person name="Hanada K."/>
            <person name="Heyl A."/>
            <person name="Hicks K.A."/>
            <person name="Hugh J."/>
            <person name="Lohr M."/>
            <person name="Mayer K."/>
            <person name="Melkozernov A."/>
            <person name="Murata T."/>
            <person name="Nelson D."/>
            <person name="Pils B."/>
            <person name="Prigge M."/>
            <person name="Reiss B."/>
            <person name="Renner T."/>
            <person name="Rombauts S."/>
            <person name="Rushton P."/>
            <person name="Sanderfoot A."/>
            <person name="Schween G."/>
            <person name="Shiu S.-H."/>
            <person name="Stueber K."/>
            <person name="Theodoulou F.L."/>
            <person name="Tu H."/>
            <person name="Van de Peer Y."/>
            <person name="Verrier P.J."/>
            <person name="Waters E."/>
            <person name="Wood A."/>
            <person name="Yang L."/>
            <person name="Cove D."/>
            <person name="Cuming A."/>
            <person name="Hasebe M."/>
            <person name="Lucas S."/>
            <person name="Mishler D.B."/>
            <person name="Reski R."/>
            <person name="Grigoriev I."/>
            <person name="Quatrano R.S."/>
            <person name="Boore J.L."/>
        </authorList>
    </citation>
    <scope>NUCLEOTIDE SEQUENCE [LARGE SCALE GENOMIC DNA]</scope>
    <source>
        <strain evidence="3 4">cv. Gransden 2004</strain>
    </source>
</reference>
<accession>A0A2K1IR79</accession>